<keyword evidence="1" id="KW-0472">Membrane</keyword>
<sequence length="696" mass="76630">MKSSKVVLPSPPGAESITEAALILESLSTKPDPGVTPRVVCLCLLLAVGLSWAISIIDYRFSNTFLGATHLPPGAIGALLLLLVVVNPLLWVLRQRRFSRNELLTTYLCCLFATTVAGIGGNNYWVSFILGPFYFGTPANGWIEKFQNMPWWMTPALNRDGTVNKAVVDDWFNGLPAGAAIPWSAWVVPLAAWSALLLALYVMMSCVAVMVRAQWGAREHLTFPLLRLPLELTEGEDENGSTGFGAVRSRFFRNPLMWMGFSIAAFIQIMNGLHLYFPDVPAVPLEIDSGPLFSEAPWNQMGSVPMRVFPIAVGVCYLLTREVSFSLWFFFWAAKFQLVTAYYLGYPPSTLPRGIGAWGGQQIFLVFQEIGAYLGIIALILWRGREHFRLILRRAFARERASIEESHEALSYPCAFWGLLFSFAFVVGWATLAGIDFRLTLVLWLAYLMVATVLSRIIAETGLLFVHSSWLPLGTLANLFGAGPGTTLSLERGLAPATLLESSLVEDFRGSLMPSFVQSFKLAADRGINARALYALIFAVIILGLGVAEQMNVRLGYENGGLALQSWIGKDGPRVAPNSITSIASGVRDVSAGFAAWIGVGVAMMLALTWLHSYFSWFPFHPLGYAVAVSAPMFVFWPSVFIAWTCKTLIVRFAGADTARRLNAFFLGLVAGDVALMLFWIVIDCWQGRMGHNLMP</sequence>
<feature type="transmembrane region" description="Helical" evidence="1">
    <location>
        <begin position="327"/>
        <end position="345"/>
    </location>
</feature>
<evidence type="ECO:0000256" key="1">
    <source>
        <dbReference type="SAM" id="Phobius"/>
    </source>
</evidence>
<dbReference type="Proteomes" id="UP000237684">
    <property type="component" value="Unassembled WGS sequence"/>
</dbReference>
<proteinExistence type="predicted"/>
<dbReference type="Pfam" id="PF20580">
    <property type="entry name" value="DUF6784"/>
    <property type="match status" value="1"/>
</dbReference>
<feature type="transmembrane region" description="Helical" evidence="1">
    <location>
        <begin position="71"/>
        <end position="92"/>
    </location>
</feature>
<keyword evidence="1" id="KW-0812">Transmembrane</keyword>
<feature type="domain" description="DUF6785" evidence="3">
    <location>
        <begin position="36"/>
        <end position="560"/>
    </location>
</feature>
<evidence type="ECO:0000313" key="5">
    <source>
        <dbReference type="Proteomes" id="UP000237684"/>
    </source>
</evidence>
<feature type="transmembrane region" description="Helical" evidence="1">
    <location>
        <begin position="190"/>
        <end position="211"/>
    </location>
</feature>
<feature type="transmembrane region" description="Helical" evidence="1">
    <location>
        <begin position="414"/>
        <end position="435"/>
    </location>
</feature>
<dbReference type="EMBL" id="NIGF01000027">
    <property type="protein sequence ID" value="PQV62608.1"/>
    <property type="molecule type" value="Genomic_DNA"/>
</dbReference>
<feature type="transmembrane region" description="Helical" evidence="1">
    <location>
        <begin position="297"/>
        <end position="320"/>
    </location>
</feature>
<dbReference type="InterPro" id="IPR046712">
    <property type="entry name" value="DUF6785"/>
</dbReference>
<feature type="transmembrane region" description="Helical" evidence="1">
    <location>
        <begin position="39"/>
        <end position="59"/>
    </location>
</feature>
<keyword evidence="5" id="KW-1185">Reference proteome</keyword>
<feature type="transmembrane region" description="Helical" evidence="1">
    <location>
        <begin position="623"/>
        <end position="644"/>
    </location>
</feature>
<evidence type="ECO:0000259" key="2">
    <source>
        <dbReference type="Pfam" id="PF20580"/>
    </source>
</evidence>
<feature type="domain" description="DUF6784" evidence="2">
    <location>
        <begin position="596"/>
        <end position="695"/>
    </location>
</feature>
<dbReference type="Pfam" id="PF20581">
    <property type="entry name" value="DUF6785"/>
    <property type="match status" value="1"/>
</dbReference>
<evidence type="ECO:0000313" key="4">
    <source>
        <dbReference type="EMBL" id="PQV62608.1"/>
    </source>
</evidence>
<organism evidence="4 5">
    <name type="scientific">Abditibacterium utsteinense</name>
    <dbReference type="NCBI Taxonomy" id="1960156"/>
    <lineage>
        <taxon>Bacteria</taxon>
        <taxon>Pseudomonadati</taxon>
        <taxon>Abditibacteriota</taxon>
        <taxon>Abditibacteriia</taxon>
        <taxon>Abditibacteriales</taxon>
        <taxon>Abditibacteriaceae</taxon>
        <taxon>Abditibacterium</taxon>
    </lineage>
</organism>
<feature type="transmembrane region" description="Helical" evidence="1">
    <location>
        <begin position="664"/>
        <end position="686"/>
    </location>
</feature>
<feature type="transmembrane region" description="Helical" evidence="1">
    <location>
        <begin position="441"/>
        <end position="459"/>
    </location>
</feature>
<gene>
    <name evidence="4" type="ORF">B1R32_12720</name>
</gene>
<accession>A0A2S8SP91</accession>
<feature type="transmembrane region" description="Helical" evidence="1">
    <location>
        <begin position="365"/>
        <end position="384"/>
    </location>
</feature>
<dbReference type="OrthoDB" id="5428060at2"/>
<dbReference type="RefSeq" id="WP_106381249.1">
    <property type="nucleotide sequence ID" value="NZ_NIGF01000027.1"/>
</dbReference>
<dbReference type="InterPro" id="IPR046711">
    <property type="entry name" value="DUF6784"/>
</dbReference>
<feature type="transmembrane region" description="Helical" evidence="1">
    <location>
        <begin position="594"/>
        <end position="611"/>
    </location>
</feature>
<dbReference type="InParanoid" id="A0A2S8SP91"/>
<evidence type="ECO:0000259" key="3">
    <source>
        <dbReference type="Pfam" id="PF20581"/>
    </source>
</evidence>
<name>A0A2S8SP91_9BACT</name>
<reference evidence="4 5" key="1">
    <citation type="journal article" date="2018" name="Syst. Appl. Microbiol.">
        <title>Abditibacterium utsteinense sp. nov., the first cultivated member of candidate phylum FBP, isolated from ice-free Antarctic soil samples.</title>
        <authorList>
            <person name="Tahon G."/>
            <person name="Tytgat B."/>
            <person name="Lebbe L."/>
            <person name="Carlier A."/>
            <person name="Willems A."/>
        </authorList>
    </citation>
    <scope>NUCLEOTIDE SEQUENCE [LARGE SCALE GENOMIC DNA]</scope>
    <source>
        <strain evidence="4 5">LMG 29911</strain>
    </source>
</reference>
<feature type="transmembrane region" description="Helical" evidence="1">
    <location>
        <begin position="256"/>
        <end position="277"/>
    </location>
</feature>
<keyword evidence="1" id="KW-1133">Transmembrane helix</keyword>
<feature type="transmembrane region" description="Helical" evidence="1">
    <location>
        <begin position="528"/>
        <end position="548"/>
    </location>
</feature>
<dbReference type="AlphaFoldDB" id="A0A2S8SP91"/>
<feature type="transmembrane region" description="Helical" evidence="1">
    <location>
        <begin position="104"/>
        <end position="125"/>
    </location>
</feature>
<comment type="caution">
    <text evidence="4">The sequence shown here is derived from an EMBL/GenBank/DDBJ whole genome shotgun (WGS) entry which is preliminary data.</text>
</comment>
<protein>
    <submittedName>
        <fullName evidence="4">Uncharacterized protein</fullName>
    </submittedName>
</protein>